<dbReference type="GO" id="GO:0004803">
    <property type="term" value="F:transposase activity"/>
    <property type="evidence" value="ECO:0007669"/>
    <property type="project" value="InterPro"/>
</dbReference>
<dbReference type="InterPro" id="IPR002514">
    <property type="entry name" value="Transposase_8"/>
</dbReference>
<dbReference type="InterPro" id="IPR009057">
    <property type="entry name" value="Homeodomain-like_sf"/>
</dbReference>
<dbReference type="EMBL" id="CBTK010000080">
    <property type="protein sequence ID" value="CDH44516.1"/>
    <property type="molecule type" value="Genomic_DNA"/>
</dbReference>
<dbReference type="Gene3D" id="1.10.10.10">
    <property type="entry name" value="Winged helix-like DNA-binding domain superfamily/Winged helix DNA-binding domain"/>
    <property type="match status" value="1"/>
</dbReference>
<comment type="similarity">
    <text evidence="1">Belongs to the transposase 8 family.</text>
</comment>
<dbReference type="InterPro" id="IPR036388">
    <property type="entry name" value="WH-like_DNA-bd_sf"/>
</dbReference>
<dbReference type="GO" id="GO:0006313">
    <property type="term" value="P:DNA transposition"/>
    <property type="evidence" value="ECO:0007669"/>
    <property type="project" value="InterPro"/>
</dbReference>
<evidence type="ECO:0000313" key="3">
    <source>
        <dbReference type="Proteomes" id="UP000019184"/>
    </source>
</evidence>
<dbReference type="Proteomes" id="UP000019184">
    <property type="component" value="Unassembled WGS sequence"/>
</dbReference>
<name>A0A7U7GA75_9GAMM</name>
<dbReference type="GO" id="GO:0003677">
    <property type="term" value="F:DNA binding"/>
    <property type="evidence" value="ECO:0007669"/>
    <property type="project" value="InterPro"/>
</dbReference>
<protein>
    <submittedName>
        <fullName evidence="2">Transposase</fullName>
    </submittedName>
</protein>
<dbReference type="AlphaFoldDB" id="A0A7U7GA75"/>
<reference evidence="2 3" key="1">
    <citation type="journal article" date="2014" name="ISME J.">
        <title>Candidatus Competibacter-lineage genomes retrieved from metagenomes reveal functional metabolic diversity.</title>
        <authorList>
            <person name="McIlroy S.J."/>
            <person name="Albertsen M."/>
            <person name="Andresen E.K."/>
            <person name="Saunders A.M."/>
            <person name="Kristiansen R."/>
            <person name="Stokholm-Bjerregaard M."/>
            <person name="Nielsen K.L."/>
            <person name="Nielsen P.H."/>
        </authorList>
    </citation>
    <scope>NUCLEOTIDE SEQUENCE [LARGE SCALE GENOMIC DNA]</scope>
    <source>
        <strain evidence="2 3">Run_B_J11</strain>
    </source>
</reference>
<gene>
    <name evidence="2" type="ORF">BN874_1700002</name>
</gene>
<dbReference type="SUPFAM" id="SSF46689">
    <property type="entry name" value="Homeodomain-like"/>
    <property type="match status" value="1"/>
</dbReference>
<comment type="caution">
    <text evidence="2">The sequence shown here is derived from an EMBL/GenBank/DDBJ whole genome shotgun (WGS) entry which is preliminary data.</text>
</comment>
<dbReference type="Pfam" id="PF01527">
    <property type="entry name" value="HTH_Tnp_1"/>
    <property type="match status" value="1"/>
</dbReference>
<evidence type="ECO:0000256" key="1">
    <source>
        <dbReference type="ARBA" id="ARBA00009964"/>
    </source>
</evidence>
<organism evidence="2 3">
    <name type="scientific">Candidatus Contendobacter odensis Run_B_J11</name>
    <dbReference type="NCBI Taxonomy" id="1400861"/>
    <lineage>
        <taxon>Bacteria</taxon>
        <taxon>Pseudomonadati</taxon>
        <taxon>Pseudomonadota</taxon>
        <taxon>Gammaproteobacteria</taxon>
        <taxon>Candidatus Competibacteraceae</taxon>
        <taxon>Candidatus Contendibacter</taxon>
    </lineage>
</organism>
<sequence length="102" mass="11472">MGERRQFSPQFKAERVLELISGAQTPAEVCRSHGIKPSLLLAWRKRLLEQAPKVFEREGDRDPAQARIADLERLVGRLTLELDVAKKASNLWQIPRLGSGIG</sequence>
<keyword evidence="3" id="KW-1185">Reference proteome</keyword>
<accession>A0A7U7GA75</accession>
<evidence type="ECO:0000313" key="2">
    <source>
        <dbReference type="EMBL" id="CDH44516.1"/>
    </source>
</evidence>
<proteinExistence type="inferred from homology"/>